<evidence type="ECO:0000313" key="1">
    <source>
        <dbReference type="EMBL" id="CAB4142075.1"/>
    </source>
</evidence>
<name>A0A6J5M4Z4_9CAUD</name>
<sequence>MNAEKYQIIEALKEQIKGDFSERDAELYKRIRELQQEDQVAKPEGSAFECFGCGS</sequence>
<proteinExistence type="predicted"/>
<gene>
    <name evidence="1" type="ORF">UFOVP427_30</name>
    <name evidence="2" type="ORF">UFOVP697_48</name>
</gene>
<dbReference type="EMBL" id="LR796400">
    <property type="protein sequence ID" value="CAB4142075.1"/>
    <property type="molecule type" value="Genomic_DNA"/>
</dbReference>
<dbReference type="EMBL" id="LR796668">
    <property type="protein sequence ID" value="CAB4158334.1"/>
    <property type="molecule type" value="Genomic_DNA"/>
</dbReference>
<organism evidence="1">
    <name type="scientific">uncultured Caudovirales phage</name>
    <dbReference type="NCBI Taxonomy" id="2100421"/>
    <lineage>
        <taxon>Viruses</taxon>
        <taxon>Duplodnaviria</taxon>
        <taxon>Heunggongvirae</taxon>
        <taxon>Uroviricota</taxon>
        <taxon>Caudoviricetes</taxon>
        <taxon>Peduoviridae</taxon>
        <taxon>Maltschvirus</taxon>
        <taxon>Maltschvirus maltsch</taxon>
    </lineage>
</organism>
<evidence type="ECO:0000313" key="2">
    <source>
        <dbReference type="EMBL" id="CAB4158334.1"/>
    </source>
</evidence>
<protein>
    <submittedName>
        <fullName evidence="1">Uncharacterized protein</fullName>
    </submittedName>
</protein>
<reference evidence="1" key="1">
    <citation type="submission" date="2020-04" db="EMBL/GenBank/DDBJ databases">
        <authorList>
            <person name="Chiriac C."/>
            <person name="Salcher M."/>
            <person name="Ghai R."/>
            <person name="Kavagutti S V."/>
        </authorList>
    </citation>
    <scope>NUCLEOTIDE SEQUENCE</scope>
</reference>
<accession>A0A6J5M4Z4</accession>